<dbReference type="AlphaFoldDB" id="A0A9P6Q815"/>
<sequence>MSLPRMLLKAGSRRGFAMPLRRFSAMPVARSAAAEAEAAPKLTYKAPATGVNRTYDEALKIIAEDKIKRLEEIKVLQAKIGQLKQAAATQERDAEIEALEDRVYKQQVYAELNDPEVQWRFQHGVEVDMSKPVFRYMKNKQFVRERLPVIQQRVTQMFVTPDLLPPFTPSMDVRLDYDLLGSSQITASKSSSLLARVPMTAEQLEEGKYFETGSYLLPGQTLQQPKLDVGVFHPEQRLYTIVMVDPDVPDMDNQAYKQKLHWVMTNVPLSATQTLVDPSTANVILPYLPPHPHKGTKYHRYTVLVCEQPNKGQESISSEAVNISRDSTTFQSLCSQLRLSTKGLTFFRQIWDKDVSKIYKEILQEDEPVFGKMPRVDPLLDEAGQKKKKYENL</sequence>
<accession>A0A9P6Q815</accession>
<dbReference type="Gene3D" id="3.90.280.10">
    <property type="entry name" value="PEBP-like"/>
    <property type="match status" value="1"/>
</dbReference>
<dbReference type="EMBL" id="JAAAJB010000200">
    <property type="protein sequence ID" value="KAG0261987.1"/>
    <property type="molecule type" value="Genomic_DNA"/>
</dbReference>
<dbReference type="Pfam" id="PF01161">
    <property type="entry name" value="PBP"/>
    <property type="match status" value="1"/>
</dbReference>
<dbReference type="InterPro" id="IPR035810">
    <property type="entry name" value="PEBP_euk"/>
</dbReference>
<evidence type="ECO:0000313" key="1">
    <source>
        <dbReference type="EMBL" id="KAG0261987.1"/>
    </source>
</evidence>
<dbReference type="PANTHER" id="PTHR11362">
    <property type="entry name" value="PHOSPHATIDYLETHANOLAMINE-BINDING PROTEIN"/>
    <property type="match status" value="1"/>
</dbReference>
<name>A0A9P6Q815_9FUNG</name>
<dbReference type="InterPro" id="IPR036610">
    <property type="entry name" value="PEBP-like_sf"/>
</dbReference>
<dbReference type="OrthoDB" id="2153661at2759"/>
<comment type="caution">
    <text evidence="1">The sequence shown here is derived from an EMBL/GenBank/DDBJ whole genome shotgun (WGS) entry which is preliminary data.</text>
</comment>
<proteinExistence type="predicted"/>
<gene>
    <name evidence="1" type="ORF">DFQ27_002664</name>
</gene>
<dbReference type="InterPro" id="IPR008914">
    <property type="entry name" value="PEBP"/>
</dbReference>
<dbReference type="SUPFAM" id="SSF49777">
    <property type="entry name" value="PEBP-like"/>
    <property type="match status" value="1"/>
</dbReference>
<protein>
    <recommendedName>
        <fullName evidence="3">PEBP-like protein</fullName>
    </recommendedName>
</protein>
<dbReference type="CDD" id="cd00866">
    <property type="entry name" value="PEBP_euk"/>
    <property type="match status" value="1"/>
</dbReference>
<dbReference type="PANTHER" id="PTHR11362:SF82">
    <property type="entry name" value="PHOSPHATIDYLETHANOLAMINE-BINDING PROTEIN 4"/>
    <property type="match status" value="1"/>
</dbReference>
<organism evidence="1 2">
    <name type="scientific">Actinomortierella ambigua</name>
    <dbReference type="NCBI Taxonomy" id="1343610"/>
    <lineage>
        <taxon>Eukaryota</taxon>
        <taxon>Fungi</taxon>
        <taxon>Fungi incertae sedis</taxon>
        <taxon>Mucoromycota</taxon>
        <taxon>Mortierellomycotina</taxon>
        <taxon>Mortierellomycetes</taxon>
        <taxon>Mortierellales</taxon>
        <taxon>Mortierellaceae</taxon>
        <taxon>Actinomortierella</taxon>
    </lineage>
</organism>
<evidence type="ECO:0008006" key="3">
    <source>
        <dbReference type="Google" id="ProtNLM"/>
    </source>
</evidence>
<evidence type="ECO:0000313" key="2">
    <source>
        <dbReference type="Proteomes" id="UP000807716"/>
    </source>
</evidence>
<dbReference type="Proteomes" id="UP000807716">
    <property type="component" value="Unassembled WGS sequence"/>
</dbReference>
<keyword evidence="2" id="KW-1185">Reference proteome</keyword>
<dbReference type="Gene3D" id="1.20.58.1180">
    <property type="match status" value="1"/>
</dbReference>
<reference evidence="1" key="1">
    <citation type="journal article" date="2020" name="Fungal Divers.">
        <title>Resolving the Mortierellaceae phylogeny through synthesis of multi-gene phylogenetics and phylogenomics.</title>
        <authorList>
            <person name="Vandepol N."/>
            <person name="Liber J."/>
            <person name="Desiro A."/>
            <person name="Na H."/>
            <person name="Kennedy M."/>
            <person name="Barry K."/>
            <person name="Grigoriev I.V."/>
            <person name="Miller A.N."/>
            <person name="O'Donnell K."/>
            <person name="Stajich J.E."/>
            <person name="Bonito G."/>
        </authorList>
    </citation>
    <scope>NUCLEOTIDE SEQUENCE</scope>
    <source>
        <strain evidence="1">BC1065</strain>
    </source>
</reference>